<dbReference type="InterPro" id="IPR024402">
    <property type="entry name" value="DUF2726"/>
</dbReference>
<gene>
    <name evidence="2" type="ORF">Dcar01_01828</name>
</gene>
<comment type="caution">
    <text evidence="2">The sequence shown here is derived from an EMBL/GenBank/DDBJ whole genome shotgun (WGS) entry which is preliminary data.</text>
</comment>
<evidence type="ECO:0000313" key="3">
    <source>
        <dbReference type="Proteomes" id="UP001401887"/>
    </source>
</evidence>
<feature type="domain" description="DUF2726" evidence="1">
    <location>
        <begin position="124"/>
        <end position="214"/>
    </location>
</feature>
<dbReference type="Proteomes" id="UP001401887">
    <property type="component" value="Unassembled WGS sequence"/>
</dbReference>
<reference evidence="2 3" key="1">
    <citation type="submission" date="2024-02" db="EMBL/GenBank/DDBJ databases">
        <title>Deinococcus carri NBRC 110142.</title>
        <authorList>
            <person name="Ichikawa N."/>
            <person name="Katano-Makiyama Y."/>
            <person name="Hidaka K."/>
        </authorList>
    </citation>
    <scope>NUCLEOTIDE SEQUENCE [LARGE SCALE GENOMIC DNA]</scope>
    <source>
        <strain evidence="2 3">NBRC 110142</strain>
    </source>
</reference>
<proteinExistence type="predicted"/>
<organism evidence="2 3">
    <name type="scientific">Deinococcus carri</name>
    <dbReference type="NCBI Taxonomy" id="1211323"/>
    <lineage>
        <taxon>Bacteria</taxon>
        <taxon>Thermotogati</taxon>
        <taxon>Deinococcota</taxon>
        <taxon>Deinococci</taxon>
        <taxon>Deinococcales</taxon>
        <taxon>Deinococcaceae</taxon>
        <taxon>Deinococcus</taxon>
    </lineage>
</organism>
<name>A0ABP9W6V6_9DEIO</name>
<dbReference type="RefSeq" id="WP_345464191.1">
    <property type="nucleotide sequence ID" value="NZ_BAABRP010000005.1"/>
</dbReference>
<keyword evidence="3" id="KW-1185">Reference proteome</keyword>
<evidence type="ECO:0000313" key="2">
    <source>
        <dbReference type="EMBL" id="GAA5513102.1"/>
    </source>
</evidence>
<dbReference type="Pfam" id="PF10881">
    <property type="entry name" value="DUF2726"/>
    <property type="match status" value="1"/>
</dbReference>
<accession>A0ABP9W6V6</accession>
<protein>
    <recommendedName>
        <fullName evidence="1">DUF2726 domain-containing protein</fullName>
    </recommendedName>
</protein>
<evidence type="ECO:0000259" key="1">
    <source>
        <dbReference type="Pfam" id="PF10881"/>
    </source>
</evidence>
<dbReference type="EMBL" id="BAABRP010000005">
    <property type="protein sequence ID" value="GAA5513102.1"/>
    <property type="molecule type" value="Genomic_DNA"/>
</dbReference>
<sequence length="261" mass="29359">MHAPGPRAVHPSVRYAELQPPERQLLLALEAQGGETTREALTDMVSGTPEDVLACLVRLTGLGLVHGTPTGWRLQEAVRRRVQQDLSMAVQARMVTSYPSRLRTAPGLMGERVLRYVCRELFTPHNVAAQVPLRRVLDVQVMNTLLDEGDRTFLASGSAHLDVVIEHHETEEPLLALELDGPQHERSPQQGRDVRKDRILRVAGLPLLRLWTDERRPPSAGLLRAYLSWRLREALRDRSFREAVSQALYSVLDRSNGEVRA</sequence>